<protein>
    <submittedName>
        <fullName evidence="2">Uncharacterized protein</fullName>
    </submittedName>
</protein>
<feature type="non-terminal residue" evidence="2">
    <location>
        <position position="90"/>
    </location>
</feature>
<gene>
    <name evidence="2" type="ORF">PCOR1329_LOCUS50625</name>
</gene>
<evidence type="ECO:0000256" key="1">
    <source>
        <dbReference type="SAM" id="MobiDB-lite"/>
    </source>
</evidence>
<feature type="region of interest" description="Disordered" evidence="1">
    <location>
        <begin position="1"/>
        <end position="90"/>
    </location>
</feature>
<feature type="compositionally biased region" description="Low complexity" evidence="1">
    <location>
        <begin position="79"/>
        <end position="90"/>
    </location>
</feature>
<feature type="compositionally biased region" description="Low complexity" evidence="1">
    <location>
        <begin position="50"/>
        <end position="70"/>
    </location>
</feature>
<feature type="compositionally biased region" description="Basic residues" evidence="1">
    <location>
        <begin position="25"/>
        <end position="36"/>
    </location>
</feature>
<dbReference type="EMBL" id="CAUYUJ010016128">
    <property type="protein sequence ID" value="CAK0862127.1"/>
    <property type="molecule type" value="Genomic_DNA"/>
</dbReference>
<reference evidence="2" key="1">
    <citation type="submission" date="2023-10" db="EMBL/GenBank/DDBJ databases">
        <authorList>
            <person name="Chen Y."/>
            <person name="Shah S."/>
            <person name="Dougan E. K."/>
            <person name="Thang M."/>
            <person name="Chan C."/>
        </authorList>
    </citation>
    <scope>NUCLEOTIDE SEQUENCE [LARGE SCALE GENOMIC DNA]</scope>
</reference>
<keyword evidence="3" id="KW-1185">Reference proteome</keyword>
<name>A0ABN9UUC8_9DINO</name>
<comment type="caution">
    <text evidence="2">The sequence shown here is derived from an EMBL/GenBank/DDBJ whole genome shotgun (WGS) entry which is preliminary data.</text>
</comment>
<proteinExistence type="predicted"/>
<sequence>RRRRRRRRPGPVPAPRQRPAVPALPRRRPGGHRRHQGGPVRVRRLDVRAGPRQVGRARAGAVRAGARGAQGPPPGVRGPGRARVAAGARR</sequence>
<feature type="non-terminal residue" evidence="2">
    <location>
        <position position="1"/>
    </location>
</feature>
<evidence type="ECO:0000313" key="3">
    <source>
        <dbReference type="Proteomes" id="UP001189429"/>
    </source>
</evidence>
<accession>A0ABN9UUC8</accession>
<dbReference type="Proteomes" id="UP001189429">
    <property type="component" value="Unassembled WGS sequence"/>
</dbReference>
<organism evidence="2 3">
    <name type="scientific">Prorocentrum cordatum</name>
    <dbReference type="NCBI Taxonomy" id="2364126"/>
    <lineage>
        <taxon>Eukaryota</taxon>
        <taxon>Sar</taxon>
        <taxon>Alveolata</taxon>
        <taxon>Dinophyceae</taxon>
        <taxon>Prorocentrales</taxon>
        <taxon>Prorocentraceae</taxon>
        <taxon>Prorocentrum</taxon>
    </lineage>
</organism>
<evidence type="ECO:0000313" key="2">
    <source>
        <dbReference type="EMBL" id="CAK0862127.1"/>
    </source>
</evidence>